<dbReference type="OMA" id="VIQFRHH"/>
<dbReference type="Gene3D" id="3.40.50.10480">
    <property type="entry name" value="Probable brix-domain ribosomal biogenesis protein"/>
    <property type="match status" value="1"/>
</dbReference>
<gene>
    <name evidence="5" type="ORF">FNF27_07989</name>
    <name evidence="3" type="ORF">FNF28_06404</name>
    <name evidence="2" type="ORF">FNF29_03569</name>
    <name evidence="4" type="ORF">FNF31_03878</name>
</gene>
<evidence type="ECO:0000313" key="8">
    <source>
        <dbReference type="Proteomes" id="UP000324907"/>
    </source>
</evidence>
<keyword evidence="7" id="KW-1185">Reference proteome</keyword>
<evidence type="ECO:0000313" key="6">
    <source>
        <dbReference type="Proteomes" id="UP000322899"/>
    </source>
</evidence>
<dbReference type="GO" id="GO:0006364">
    <property type="term" value="P:rRNA processing"/>
    <property type="evidence" value="ECO:0007669"/>
    <property type="project" value="InterPro"/>
</dbReference>
<dbReference type="InterPro" id="IPR007109">
    <property type="entry name" value="Brix"/>
</dbReference>
<dbReference type="GO" id="GO:0030515">
    <property type="term" value="F:snoRNA binding"/>
    <property type="evidence" value="ECO:0007669"/>
    <property type="project" value="TreeGrafter"/>
</dbReference>
<dbReference type="Proteomes" id="UP000323011">
    <property type="component" value="Unassembled WGS sequence"/>
</dbReference>
<evidence type="ECO:0000313" key="5">
    <source>
        <dbReference type="EMBL" id="KAA0163082.1"/>
    </source>
</evidence>
<dbReference type="PANTHER" id="PTHR22734:SF2">
    <property type="entry name" value="U3 SMALL NUCLEOLAR RIBONUCLEOPROTEIN PROTEIN IMP4"/>
    <property type="match status" value="1"/>
</dbReference>
<feature type="domain" description="Brix" evidence="1">
    <location>
        <begin position="86"/>
        <end position="307"/>
    </location>
</feature>
<dbReference type="OrthoDB" id="10253204at2759"/>
<dbReference type="InterPro" id="IPR044281">
    <property type="entry name" value="IMP4/RPF1"/>
</dbReference>
<dbReference type="GO" id="GO:0042274">
    <property type="term" value="P:ribosomal small subunit biogenesis"/>
    <property type="evidence" value="ECO:0007669"/>
    <property type="project" value="UniProtKB-ARBA"/>
</dbReference>
<name>A0A5A8CZX0_CAFRO</name>
<reference evidence="6 7" key="1">
    <citation type="submission" date="2019-07" db="EMBL/GenBank/DDBJ databases">
        <title>Genomes of Cafeteria roenbergensis.</title>
        <authorList>
            <person name="Fischer M.G."/>
            <person name="Hackl T."/>
            <person name="Roman M."/>
        </authorList>
    </citation>
    <scope>NUCLEOTIDE SEQUENCE [LARGE SCALE GENOMIC DNA]</scope>
    <source>
        <strain evidence="2 7">BVI</strain>
        <strain evidence="4 9">Cflag</strain>
        <strain evidence="5 6">E4-10P</strain>
        <strain evidence="3 8">RCC970-E3</strain>
    </source>
</reference>
<dbReference type="GO" id="GO:0005654">
    <property type="term" value="C:nucleoplasm"/>
    <property type="evidence" value="ECO:0007669"/>
    <property type="project" value="UniProtKB-ARBA"/>
</dbReference>
<dbReference type="GO" id="GO:0032040">
    <property type="term" value="C:small-subunit processome"/>
    <property type="evidence" value="ECO:0007669"/>
    <property type="project" value="TreeGrafter"/>
</dbReference>
<dbReference type="EMBL" id="VLTL01000160">
    <property type="protein sequence ID" value="KAA0158104.1"/>
    <property type="molecule type" value="Genomic_DNA"/>
</dbReference>
<dbReference type="EMBL" id="VLTM01000037">
    <property type="protein sequence ID" value="KAA0161265.1"/>
    <property type="molecule type" value="Genomic_DNA"/>
</dbReference>
<dbReference type="Proteomes" id="UP000325113">
    <property type="component" value="Unassembled WGS sequence"/>
</dbReference>
<dbReference type="AlphaFoldDB" id="A0A5A8CZX0"/>
<dbReference type="EMBL" id="VLTN01000018">
    <property type="protein sequence ID" value="KAA0153050.1"/>
    <property type="molecule type" value="Genomic_DNA"/>
</dbReference>
<dbReference type="SUPFAM" id="SSF52954">
    <property type="entry name" value="Class II aaRS ABD-related"/>
    <property type="match status" value="1"/>
</dbReference>
<dbReference type="SMART" id="SM00879">
    <property type="entry name" value="Brix"/>
    <property type="match status" value="1"/>
</dbReference>
<evidence type="ECO:0000313" key="4">
    <source>
        <dbReference type="EMBL" id="KAA0161265.1"/>
    </source>
</evidence>
<dbReference type="GO" id="GO:0042134">
    <property type="term" value="F:rRNA primary transcript binding"/>
    <property type="evidence" value="ECO:0007669"/>
    <property type="project" value="InterPro"/>
</dbReference>
<evidence type="ECO:0000313" key="3">
    <source>
        <dbReference type="EMBL" id="KAA0158104.1"/>
    </source>
</evidence>
<accession>A0A5A8CZX0</accession>
<comment type="caution">
    <text evidence="3">The sequence shown here is derived from an EMBL/GenBank/DDBJ whole genome shotgun (WGS) entry which is preliminary data.</text>
</comment>
<dbReference type="FunFam" id="3.40.50.10480:FF:000001">
    <property type="entry name" value="IMP4, U3 small nucleolar ribonucleoprotein"/>
    <property type="match status" value="1"/>
</dbReference>
<evidence type="ECO:0000259" key="1">
    <source>
        <dbReference type="PROSITE" id="PS50833"/>
    </source>
</evidence>
<evidence type="ECO:0000313" key="9">
    <source>
        <dbReference type="Proteomes" id="UP000325113"/>
    </source>
</evidence>
<dbReference type="Proteomes" id="UP000324907">
    <property type="component" value="Unassembled WGS sequence"/>
</dbReference>
<dbReference type="PANTHER" id="PTHR22734">
    <property type="entry name" value="U3 SMALL NUCLEOLAR RIBONUCLEOPROTEIN PROTEIN IMP4"/>
    <property type="match status" value="1"/>
</dbReference>
<dbReference type="Pfam" id="PF04427">
    <property type="entry name" value="Brix"/>
    <property type="match status" value="1"/>
</dbReference>
<dbReference type="EMBL" id="VLTO01000115">
    <property type="protein sequence ID" value="KAA0163082.1"/>
    <property type="molecule type" value="Genomic_DNA"/>
</dbReference>
<evidence type="ECO:0000313" key="2">
    <source>
        <dbReference type="EMBL" id="KAA0153050.1"/>
    </source>
</evidence>
<proteinExistence type="predicted"/>
<evidence type="ECO:0000313" key="7">
    <source>
        <dbReference type="Proteomes" id="UP000323011"/>
    </source>
</evidence>
<dbReference type="PROSITE" id="PS50833">
    <property type="entry name" value="BRIX"/>
    <property type="match status" value="1"/>
</dbReference>
<organism evidence="3 8">
    <name type="scientific">Cafeteria roenbergensis</name>
    <name type="common">Marine flagellate</name>
    <dbReference type="NCBI Taxonomy" id="33653"/>
    <lineage>
        <taxon>Eukaryota</taxon>
        <taxon>Sar</taxon>
        <taxon>Stramenopiles</taxon>
        <taxon>Bigyra</taxon>
        <taxon>Opalozoa</taxon>
        <taxon>Bicosoecida</taxon>
        <taxon>Cafeteriaceae</taxon>
        <taxon>Cafeteria</taxon>
    </lineage>
</organism>
<dbReference type="GO" id="GO:0034457">
    <property type="term" value="C:Mpp10 complex"/>
    <property type="evidence" value="ECO:0007669"/>
    <property type="project" value="UniProtKB-ARBA"/>
</dbReference>
<sequence length="330" mass="36527">MSSIRRNVRLRKEYLYRKSLEGKQRDDYERKQRVKRALADGKPIPTDLRKDAVRLTREAEADDARTGAGVRSHVDDEYAVSGTRAPKVCVTTSRYPSSRLKAFSKEVRLIFPTGERINRGNTTVKDLVDACRRADFTDIVLVQETRGEPDALIVSHLPFGPTVFFSLSSPVLRHDIEGVGHVSEAFPHIILDGFTTPIGERVANVLRHLFPVPKHDSTRVITFANRDDYISFRHHTYRIDKTKSKGKPADGAEEGGSAAAAAAAASGASAELTGPATASGRAAQVVLDEAGPRFEMQPFLVRLGTLEQETAETEWVMRRYTNTAAKRAVL</sequence>
<dbReference type="Proteomes" id="UP000322899">
    <property type="component" value="Unassembled WGS sequence"/>
</dbReference>
<protein>
    <recommendedName>
        <fullName evidence="1">Brix domain-containing protein</fullName>
    </recommendedName>
</protein>